<dbReference type="InterPro" id="IPR000068">
    <property type="entry name" value="GPCR_3_Ca_sens_rcpt-rel"/>
</dbReference>
<keyword evidence="3 6" id="KW-1133">Transmembrane helix</keyword>
<sequence length="817" mass="93463">MITRTVSKNPKTTRGDLVNDLQRAGTKVTKATISNTLRRQGLKSCSASRRVPLLKPVHVQAHLKFAREHLDDPEEDWENVIWSDETKIELFGKNSTRRVWRRKNAELHPKNTIPTVKHGGGNIMLWGCFSAKGPGRLIRVKERMNGAMYHEILSDNLLPSARALKMKRGWVFQHDNDPKHTARATKEWLRKKHFKVLEWPSQSPDLNPIENLWRELKVPVAQRQPQNITALEEICMEEHKPFTLPNYRRFQVMRFSVEQINNSTKLLPNVSLGYEIFDHCSDTHNFPGILQLLSVNGLVQPWGEPHDNLSKVIAVVGPFSSTNTLTVAPLFMTNLIPMVSYGAASSAFAEKAKFPSFLRTVHSNKEVIDLIFNIVKHFNWRWVAFLNSDDAYGIDGLELFYKKIKDTEICLAYNKGLNVDTNDTKIFKEIEVLAELKQSNFTLLNQSIQFDENIEPKFGSYSIVFWNDSGEAEVIGYYKFHPSTYYYIDENKIQWHTDGESGTYVNITGNPYRCIDCKDTEWSAAGSISCNLRSVEYIPFTDTGAILIMVGAWALVGFTLAVSVLFAINYNTPVVRSAGGPMCFLILVCLSLCSISVFFYFGEPTTSFCILRFLPFLLFYTVCLACFVVRSFQIVFIFKIAAKFPKLHSWWIKYHGQWLVITVAFGIQALLLLIGYTCSPPETNKDTDLYPDKIILGCDLDLKATTGPVLFLLSLCFLCFVFSYMGKDLPKNYNEAKAITFCLLLLILTWIAFATEYVLYHGKYIPILNALAILSSLYSFLVWYFIPKCYIMIFQSHRNTHEYFQGLIQNYTKTISQ</sequence>
<evidence type="ECO:0000256" key="3">
    <source>
        <dbReference type="ARBA" id="ARBA00022989"/>
    </source>
</evidence>
<dbReference type="InterPro" id="IPR036397">
    <property type="entry name" value="RNaseH_sf"/>
</dbReference>
<feature type="transmembrane region" description="Helical" evidence="6">
    <location>
        <begin position="582"/>
        <end position="601"/>
    </location>
</feature>
<feature type="transmembrane region" description="Helical" evidence="6">
    <location>
        <begin position="709"/>
        <end position="726"/>
    </location>
</feature>
<dbReference type="InterPro" id="IPR001828">
    <property type="entry name" value="ANF_lig-bd_rcpt"/>
</dbReference>
<dbReference type="Pfam" id="PF01498">
    <property type="entry name" value="HTH_Tnp_Tc3_2"/>
    <property type="match status" value="1"/>
</dbReference>
<organism evidence="8 9">
    <name type="scientific">Pogonophryne albipinna</name>
    <dbReference type="NCBI Taxonomy" id="1090488"/>
    <lineage>
        <taxon>Eukaryota</taxon>
        <taxon>Metazoa</taxon>
        <taxon>Chordata</taxon>
        <taxon>Craniata</taxon>
        <taxon>Vertebrata</taxon>
        <taxon>Euteleostomi</taxon>
        <taxon>Actinopterygii</taxon>
        <taxon>Neopterygii</taxon>
        <taxon>Teleostei</taxon>
        <taxon>Neoteleostei</taxon>
        <taxon>Acanthomorphata</taxon>
        <taxon>Eupercaria</taxon>
        <taxon>Perciformes</taxon>
        <taxon>Notothenioidei</taxon>
        <taxon>Pogonophryne</taxon>
    </lineage>
</organism>
<evidence type="ECO:0000259" key="7">
    <source>
        <dbReference type="PROSITE" id="PS50259"/>
    </source>
</evidence>
<comment type="caution">
    <text evidence="8">The sequence shown here is derived from an EMBL/GenBank/DDBJ whole genome shotgun (WGS) entry which is preliminary data.</text>
</comment>
<keyword evidence="5" id="KW-0325">Glycoprotein</keyword>
<evidence type="ECO:0000313" key="8">
    <source>
        <dbReference type="EMBL" id="KAJ4934848.1"/>
    </source>
</evidence>
<proteinExistence type="predicted"/>
<accession>A0AAD6B223</accession>
<keyword evidence="2 6" id="KW-0812">Transmembrane</keyword>
<name>A0AAD6B223_9TELE</name>
<dbReference type="Pfam" id="PF13358">
    <property type="entry name" value="DDE_3"/>
    <property type="match status" value="1"/>
</dbReference>
<dbReference type="GO" id="GO:0004930">
    <property type="term" value="F:G protein-coupled receptor activity"/>
    <property type="evidence" value="ECO:0007669"/>
    <property type="project" value="InterPro"/>
</dbReference>
<evidence type="ECO:0000313" key="9">
    <source>
        <dbReference type="Proteomes" id="UP001219934"/>
    </source>
</evidence>
<feature type="transmembrane region" description="Helical" evidence="6">
    <location>
        <begin position="613"/>
        <end position="638"/>
    </location>
</feature>
<dbReference type="Pfam" id="PF01094">
    <property type="entry name" value="ANF_receptor"/>
    <property type="match status" value="1"/>
</dbReference>
<evidence type="ECO:0000256" key="6">
    <source>
        <dbReference type="SAM" id="Phobius"/>
    </source>
</evidence>
<evidence type="ECO:0000256" key="1">
    <source>
        <dbReference type="ARBA" id="ARBA00004141"/>
    </source>
</evidence>
<dbReference type="CDD" id="cd15287">
    <property type="entry name" value="7tmC_TAS1R2a-like"/>
    <property type="match status" value="1"/>
</dbReference>
<dbReference type="InterPro" id="IPR038717">
    <property type="entry name" value="Tc1-like_DDE_dom"/>
</dbReference>
<dbReference type="PANTHER" id="PTHR24061:SF441">
    <property type="entry name" value="TASTE RECEPTOR TYPE 1 MEMBER 2B-RELATED"/>
    <property type="match status" value="1"/>
</dbReference>
<dbReference type="GO" id="GO:0003677">
    <property type="term" value="F:DNA binding"/>
    <property type="evidence" value="ECO:0007669"/>
    <property type="project" value="InterPro"/>
</dbReference>
<comment type="subcellular location">
    <subcellularLocation>
        <location evidence="1">Membrane</location>
        <topology evidence="1">Multi-pass membrane protein</topology>
    </subcellularLocation>
</comment>
<protein>
    <recommendedName>
        <fullName evidence="7">G-protein coupled receptors family 3 profile domain-containing protein</fullName>
    </recommendedName>
</protein>
<dbReference type="InterPro" id="IPR002492">
    <property type="entry name" value="Transposase_Tc1-like"/>
</dbReference>
<feature type="transmembrane region" description="Helical" evidence="6">
    <location>
        <begin position="766"/>
        <end position="786"/>
    </location>
</feature>
<dbReference type="SUPFAM" id="SSF53822">
    <property type="entry name" value="Periplasmic binding protein-like I"/>
    <property type="match status" value="1"/>
</dbReference>
<dbReference type="AlphaFoldDB" id="A0AAD6B223"/>
<dbReference type="Proteomes" id="UP001219934">
    <property type="component" value="Unassembled WGS sequence"/>
</dbReference>
<dbReference type="GO" id="GO:0005886">
    <property type="term" value="C:plasma membrane"/>
    <property type="evidence" value="ECO:0007669"/>
    <property type="project" value="TreeGrafter"/>
</dbReference>
<dbReference type="Gene3D" id="3.40.50.2300">
    <property type="match status" value="1"/>
</dbReference>
<gene>
    <name evidence="8" type="ORF">JOQ06_007629</name>
</gene>
<dbReference type="PROSITE" id="PS50259">
    <property type="entry name" value="G_PROTEIN_RECEP_F3_4"/>
    <property type="match status" value="1"/>
</dbReference>
<feature type="transmembrane region" description="Helical" evidence="6">
    <location>
        <begin position="738"/>
        <end position="760"/>
    </location>
</feature>
<keyword evidence="4 6" id="KW-0472">Membrane</keyword>
<evidence type="ECO:0000256" key="5">
    <source>
        <dbReference type="ARBA" id="ARBA00023180"/>
    </source>
</evidence>
<dbReference type="GO" id="GO:0015074">
    <property type="term" value="P:DNA integration"/>
    <property type="evidence" value="ECO:0007669"/>
    <property type="project" value="InterPro"/>
</dbReference>
<feature type="domain" description="G-protein coupled receptors family 3 profile" evidence="7">
    <location>
        <begin position="544"/>
        <end position="800"/>
    </location>
</feature>
<feature type="transmembrane region" description="Helical" evidence="6">
    <location>
        <begin position="658"/>
        <end position="676"/>
    </location>
</feature>
<keyword evidence="9" id="KW-1185">Reference proteome</keyword>
<evidence type="ECO:0000256" key="4">
    <source>
        <dbReference type="ARBA" id="ARBA00023136"/>
    </source>
</evidence>
<reference evidence="8" key="1">
    <citation type="submission" date="2022-11" db="EMBL/GenBank/DDBJ databases">
        <title>Chromosome-level genome of Pogonophryne albipinna.</title>
        <authorList>
            <person name="Jo E."/>
        </authorList>
    </citation>
    <scope>NUCLEOTIDE SEQUENCE</scope>
    <source>
        <strain evidence="8">SGF0006</strain>
        <tissue evidence="8">Muscle</tissue>
    </source>
</reference>
<dbReference type="Gene3D" id="3.30.420.10">
    <property type="entry name" value="Ribonuclease H-like superfamily/Ribonuclease H"/>
    <property type="match status" value="1"/>
</dbReference>
<dbReference type="InterPro" id="IPR017978">
    <property type="entry name" value="GPCR_3_C"/>
</dbReference>
<dbReference type="EMBL" id="JAPTMU010000012">
    <property type="protein sequence ID" value="KAJ4934848.1"/>
    <property type="molecule type" value="Genomic_DNA"/>
</dbReference>
<dbReference type="Pfam" id="PF00003">
    <property type="entry name" value="7tm_3"/>
    <property type="match status" value="1"/>
</dbReference>
<dbReference type="PANTHER" id="PTHR24061">
    <property type="entry name" value="CALCIUM-SENSING RECEPTOR-RELATED"/>
    <property type="match status" value="1"/>
</dbReference>
<evidence type="ECO:0000256" key="2">
    <source>
        <dbReference type="ARBA" id="ARBA00022692"/>
    </source>
</evidence>
<feature type="transmembrane region" description="Helical" evidence="6">
    <location>
        <begin position="545"/>
        <end position="570"/>
    </location>
</feature>
<dbReference type="GO" id="GO:0006313">
    <property type="term" value="P:DNA transposition"/>
    <property type="evidence" value="ECO:0007669"/>
    <property type="project" value="InterPro"/>
</dbReference>
<dbReference type="InterPro" id="IPR028082">
    <property type="entry name" value="Peripla_BP_I"/>
</dbReference>